<feature type="transmembrane region" description="Helical" evidence="10">
    <location>
        <begin position="418"/>
        <end position="442"/>
    </location>
</feature>
<dbReference type="AlphaFoldDB" id="A0A9D6L815"/>
<feature type="transmembrane region" description="Helical" evidence="10">
    <location>
        <begin position="60"/>
        <end position="81"/>
    </location>
</feature>
<keyword evidence="8 10" id="KW-0472">Membrane</keyword>
<name>A0A9D6L815_UNCEI</name>
<dbReference type="NCBIfam" id="TIGR00797">
    <property type="entry name" value="matE"/>
    <property type="match status" value="1"/>
</dbReference>
<feature type="transmembrane region" description="Helical" evidence="10">
    <location>
        <begin position="139"/>
        <end position="159"/>
    </location>
</feature>
<feature type="transmembrane region" description="Helical" evidence="10">
    <location>
        <begin position="363"/>
        <end position="385"/>
    </location>
</feature>
<dbReference type="InterPro" id="IPR050222">
    <property type="entry name" value="MATE_MdtK"/>
</dbReference>
<dbReference type="GO" id="GO:0006811">
    <property type="term" value="P:monoatomic ion transport"/>
    <property type="evidence" value="ECO:0007669"/>
    <property type="project" value="UniProtKB-KW"/>
</dbReference>
<evidence type="ECO:0000256" key="6">
    <source>
        <dbReference type="ARBA" id="ARBA00022989"/>
    </source>
</evidence>
<dbReference type="PANTHER" id="PTHR43298:SF2">
    <property type="entry name" value="FMN_FAD EXPORTER YEEO-RELATED"/>
    <property type="match status" value="1"/>
</dbReference>
<comment type="subcellular location">
    <subcellularLocation>
        <location evidence="1">Cell membrane</location>
        <topology evidence="1">Multi-pass membrane protein</topology>
    </subcellularLocation>
</comment>
<evidence type="ECO:0000256" key="9">
    <source>
        <dbReference type="ARBA" id="ARBA00031636"/>
    </source>
</evidence>
<evidence type="ECO:0000256" key="10">
    <source>
        <dbReference type="SAM" id="Phobius"/>
    </source>
</evidence>
<reference evidence="11" key="1">
    <citation type="submission" date="2020-07" db="EMBL/GenBank/DDBJ databases">
        <title>Huge and variable diversity of episymbiotic CPR bacteria and DPANN archaea in groundwater ecosystems.</title>
        <authorList>
            <person name="He C.Y."/>
            <person name="Keren R."/>
            <person name="Whittaker M."/>
            <person name="Farag I.F."/>
            <person name="Doudna J."/>
            <person name="Cate J.H.D."/>
            <person name="Banfield J.F."/>
        </authorList>
    </citation>
    <scope>NUCLEOTIDE SEQUENCE</scope>
    <source>
        <strain evidence="11">NC_groundwater_928_Pr1_S-0.2um_72_17</strain>
    </source>
</reference>
<evidence type="ECO:0000313" key="11">
    <source>
        <dbReference type="EMBL" id="MBI3539569.1"/>
    </source>
</evidence>
<sequence length="476" mass="49201">MSSPAQPSRFTLDEPIPRALMRLAGPAFLSFGLRVAYQWVDALWVRGLGVNATAAVTTSMFVMWFALSFNDIFAIGITAYVSQLIGAGDRRRAGVAAYKGLRASVLFGLIGSTAGLFFARPIYGLMGSSAGVADEGGRYLSIVLAAAPIPMMALTCESIMRAAGDTRTPLVIDFCAVALNAIVDPILIYGWGPIPAMGVAGAAWATVGAQATMLAGYLVVASRGHRAFPLARRAEGAPVRVGGLARVGLPAALIGMMFSVVYVAFARSAARFGAASLAVIGIANRIEAIHFCTAAAIGTAGAALVGQNLGAGRPERASEAIRVGVGWIVGISLILTAVLTLFPHAFVAMFSGDPAVHAVGDRYLRVLATCLVFVGVEVVVIESILGSGHTAAISTIFTAVSLLRIPLAFWVPDRFGNGAIGIAWLIVVTCVVRVALIVGWAARGTWKRGLARELRASPGAVAAALPSATSEPPGAA</sequence>
<feature type="transmembrane region" description="Helical" evidence="10">
    <location>
        <begin position="325"/>
        <end position="351"/>
    </location>
</feature>
<keyword evidence="5 10" id="KW-0812">Transmembrane</keyword>
<dbReference type="InterPro" id="IPR048279">
    <property type="entry name" value="MdtK-like"/>
</dbReference>
<feature type="transmembrane region" description="Helical" evidence="10">
    <location>
        <begin position="392"/>
        <end position="412"/>
    </location>
</feature>
<keyword evidence="3" id="KW-0050">Antiport</keyword>
<proteinExistence type="predicted"/>
<gene>
    <name evidence="11" type="ORF">HY076_04795</name>
</gene>
<protein>
    <recommendedName>
        <fullName evidence="9">Multidrug-efflux transporter</fullName>
    </recommendedName>
</protein>
<dbReference type="GO" id="GO:0005886">
    <property type="term" value="C:plasma membrane"/>
    <property type="evidence" value="ECO:0007669"/>
    <property type="project" value="UniProtKB-SubCell"/>
</dbReference>
<feature type="transmembrane region" description="Helical" evidence="10">
    <location>
        <begin position="101"/>
        <end position="119"/>
    </location>
</feature>
<dbReference type="Proteomes" id="UP000807850">
    <property type="component" value="Unassembled WGS sequence"/>
</dbReference>
<dbReference type="GO" id="GO:0042910">
    <property type="term" value="F:xenobiotic transmembrane transporter activity"/>
    <property type="evidence" value="ECO:0007669"/>
    <property type="project" value="InterPro"/>
</dbReference>
<accession>A0A9D6L815</accession>
<evidence type="ECO:0000256" key="2">
    <source>
        <dbReference type="ARBA" id="ARBA00022448"/>
    </source>
</evidence>
<evidence type="ECO:0000256" key="8">
    <source>
        <dbReference type="ARBA" id="ARBA00023136"/>
    </source>
</evidence>
<feature type="transmembrane region" description="Helical" evidence="10">
    <location>
        <begin position="171"/>
        <end position="191"/>
    </location>
</feature>
<dbReference type="Pfam" id="PF01554">
    <property type="entry name" value="MatE"/>
    <property type="match status" value="2"/>
</dbReference>
<evidence type="ECO:0000256" key="7">
    <source>
        <dbReference type="ARBA" id="ARBA00023065"/>
    </source>
</evidence>
<dbReference type="PIRSF" id="PIRSF006603">
    <property type="entry name" value="DinF"/>
    <property type="match status" value="1"/>
</dbReference>
<feature type="transmembrane region" description="Helical" evidence="10">
    <location>
        <begin position="197"/>
        <end position="220"/>
    </location>
</feature>
<feature type="transmembrane region" description="Helical" evidence="10">
    <location>
        <begin position="241"/>
        <end position="265"/>
    </location>
</feature>
<keyword evidence="2" id="KW-0813">Transport</keyword>
<dbReference type="GO" id="GO:0015297">
    <property type="term" value="F:antiporter activity"/>
    <property type="evidence" value="ECO:0007669"/>
    <property type="project" value="UniProtKB-KW"/>
</dbReference>
<dbReference type="PANTHER" id="PTHR43298">
    <property type="entry name" value="MULTIDRUG RESISTANCE PROTEIN NORM-RELATED"/>
    <property type="match status" value="1"/>
</dbReference>
<dbReference type="InterPro" id="IPR002528">
    <property type="entry name" value="MATE_fam"/>
</dbReference>
<evidence type="ECO:0000256" key="3">
    <source>
        <dbReference type="ARBA" id="ARBA00022449"/>
    </source>
</evidence>
<dbReference type="EMBL" id="JACQAY010000149">
    <property type="protein sequence ID" value="MBI3539569.1"/>
    <property type="molecule type" value="Genomic_DNA"/>
</dbReference>
<keyword evidence="4" id="KW-1003">Cell membrane</keyword>
<evidence type="ECO:0000256" key="4">
    <source>
        <dbReference type="ARBA" id="ARBA00022475"/>
    </source>
</evidence>
<feature type="transmembrane region" description="Helical" evidence="10">
    <location>
        <begin position="285"/>
        <end position="305"/>
    </location>
</feature>
<evidence type="ECO:0000313" key="12">
    <source>
        <dbReference type="Proteomes" id="UP000807850"/>
    </source>
</evidence>
<comment type="caution">
    <text evidence="11">The sequence shown here is derived from an EMBL/GenBank/DDBJ whole genome shotgun (WGS) entry which is preliminary data.</text>
</comment>
<keyword evidence="7" id="KW-0406">Ion transport</keyword>
<evidence type="ECO:0000256" key="5">
    <source>
        <dbReference type="ARBA" id="ARBA00022692"/>
    </source>
</evidence>
<keyword evidence="6 10" id="KW-1133">Transmembrane helix</keyword>
<evidence type="ECO:0000256" key="1">
    <source>
        <dbReference type="ARBA" id="ARBA00004651"/>
    </source>
</evidence>
<organism evidence="11 12">
    <name type="scientific">Eiseniibacteriota bacterium</name>
    <dbReference type="NCBI Taxonomy" id="2212470"/>
    <lineage>
        <taxon>Bacteria</taxon>
        <taxon>Candidatus Eiseniibacteriota</taxon>
    </lineage>
</organism>